<feature type="compositionally biased region" description="Low complexity" evidence="5">
    <location>
        <begin position="74"/>
        <end position="85"/>
    </location>
</feature>
<dbReference type="PANTHER" id="PTHR46462:SF3">
    <property type="entry name" value="UPSET, ISOFORM A"/>
    <property type="match status" value="1"/>
</dbReference>
<dbReference type="Pfam" id="PF20826">
    <property type="entry name" value="PHD_5"/>
    <property type="match status" value="1"/>
</dbReference>
<dbReference type="InterPro" id="IPR001965">
    <property type="entry name" value="Znf_PHD"/>
</dbReference>
<sequence length="684" mass="78351">MCTFTASNLLPGIADEISSAKSTTIWHDSTSILNNSRLNTPYVFIPSFCEIKKHKAVRQTKGSPVNRKNSRTNSSPQIHQSPKSQHSPHHHQNHLHNSNQQNTSNQQQQQQATELQIQNQDQISAKVEPLQSSGPYEMFDGSGEKWFLKCICDVKTEDGYLICCDKCGYWQHGICFNYNSHTFPENYVCAFCDQKTLKCKCGNNRDYRFSIIKCSQCGNYVHRRCEGLGYGPMPECDYLCHFCGKTKYKKNFCQLPKNFPMTEATYFFDNARLSAINSQCLNGPFNKLLLHKLAGQEIDARKFCEIVYNKFRSFFFLCHPLHVTSLSKKKRNRLLISFLNAVNYLCYNFYGISHDKTIEIFDQLIYTDLYQTHIFKNGMKDEALELSENARIELPNISNIIKFSTFPRSPHIRQTKNSGLMAMCDLASDQFVAIVDGFIGDLEEFTYDPKVDSAYYQIHGTRFVLDTTHVPSSPLHTMKRSIYGNCALRLISIGDATLCGLFIARNYLTYPETNEHFHGVKSGTILTLGIDFLPAVLKDNSKWITWHCNEGEEEVATVPMRTSRATIEREPKHQKPKKRPKVEIEHTKKKRGRKVKKKNENIQSEITLFGLFDNEEAGQIMCRIVDACEPSESEEISDTASETSAQPTRSISWNEICEKNSNKNHHFGNPVESMNRILNQSPPR</sequence>
<dbReference type="GO" id="GO:0008270">
    <property type="term" value="F:zinc ion binding"/>
    <property type="evidence" value="ECO:0007669"/>
    <property type="project" value="UniProtKB-KW"/>
</dbReference>
<evidence type="ECO:0000256" key="5">
    <source>
        <dbReference type="SAM" id="MobiDB-lite"/>
    </source>
</evidence>
<organism evidence="7 8">
    <name type="scientific">Tritrichomonas foetus</name>
    <dbReference type="NCBI Taxonomy" id="1144522"/>
    <lineage>
        <taxon>Eukaryota</taxon>
        <taxon>Metamonada</taxon>
        <taxon>Parabasalia</taxon>
        <taxon>Tritrichomonadida</taxon>
        <taxon>Tritrichomonadidae</taxon>
        <taxon>Tritrichomonas</taxon>
    </lineage>
</organism>
<dbReference type="PANTHER" id="PTHR46462">
    <property type="entry name" value="UPSET, ISOFORM A"/>
    <property type="match status" value="1"/>
</dbReference>
<dbReference type="GeneID" id="94827293"/>
<evidence type="ECO:0000259" key="6">
    <source>
        <dbReference type="SMART" id="SM00249"/>
    </source>
</evidence>
<dbReference type="EMBL" id="MLAK01000727">
    <property type="protein sequence ID" value="OHT06398.1"/>
    <property type="molecule type" value="Genomic_DNA"/>
</dbReference>
<keyword evidence="8" id="KW-1185">Reference proteome</keyword>
<evidence type="ECO:0000256" key="3">
    <source>
        <dbReference type="ARBA" id="ARBA00022833"/>
    </source>
</evidence>
<keyword evidence="2" id="KW-0863">Zinc-finger</keyword>
<keyword evidence="4" id="KW-0156">Chromatin regulator</keyword>
<feature type="domain" description="Zinc finger PHD-type" evidence="6">
    <location>
        <begin position="149"/>
        <end position="193"/>
    </location>
</feature>
<protein>
    <submittedName>
        <fullName evidence="7">PHD-finger family protein</fullName>
    </submittedName>
</protein>
<evidence type="ECO:0000313" key="7">
    <source>
        <dbReference type="EMBL" id="OHT06398.1"/>
    </source>
</evidence>
<evidence type="ECO:0000256" key="4">
    <source>
        <dbReference type="ARBA" id="ARBA00022853"/>
    </source>
</evidence>
<dbReference type="InterPro" id="IPR013083">
    <property type="entry name" value="Znf_RING/FYVE/PHD"/>
</dbReference>
<feature type="compositionally biased region" description="Low complexity" evidence="5">
    <location>
        <begin position="95"/>
        <end position="117"/>
    </location>
</feature>
<proteinExistence type="predicted"/>
<evidence type="ECO:0000256" key="2">
    <source>
        <dbReference type="ARBA" id="ARBA00022771"/>
    </source>
</evidence>
<dbReference type="Proteomes" id="UP000179807">
    <property type="component" value="Unassembled WGS sequence"/>
</dbReference>
<dbReference type="AlphaFoldDB" id="A0A1J4K9T1"/>
<feature type="region of interest" description="Disordered" evidence="5">
    <location>
        <begin position="56"/>
        <end position="117"/>
    </location>
</feature>
<feature type="domain" description="Zinc finger PHD-type" evidence="6">
    <location>
        <begin position="198"/>
        <end position="244"/>
    </location>
</feature>
<evidence type="ECO:0000256" key="1">
    <source>
        <dbReference type="ARBA" id="ARBA00022723"/>
    </source>
</evidence>
<dbReference type="InterPro" id="IPR011011">
    <property type="entry name" value="Znf_FYVE_PHD"/>
</dbReference>
<dbReference type="RefSeq" id="XP_068359534.1">
    <property type="nucleotide sequence ID" value="XM_068492589.1"/>
</dbReference>
<keyword evidence="1" id="KW-0479">Metal-binding</keyword>
<feature type="region of interest" description="Disordered" evidence="5">
    <location>
        <begin position="563"/>
        <end position="599"/>
    </location>
</feature>
<dbReference type="SUPFAM" id="SSF57903">
    <property type="entry name" value="FYVE/PHD zinc finger"/>
    <property type="match status" value="2"/>
</dbReference>
<dbReference type="VEuPathDB" id="TrichDB:TRFO_05597"/>
<keyword evidence="3" id="KW-0862">Zinc</keyword>
<feature type="compositionally biased region" description="Basic residues" evidence="5">
    <location>
        <begin position="587"/>
        <end position="597"/>
    </location>
</feature>
<gene>
    <name evidence="7" type="ORF">TRFO_05597</name>
</gene>
<feature type="region of interest" description="Disordered" evidence="5">
    <location>
        <begin position="660"/>
        <end position="684"/>
    </location>
</feature>
<evidence type="ECO:0000313" key="8">
    <source>
        <dbReference type="Proteomes" id="UP000179807"/>
    </source>
</evidence>
<dbReference type="OrthoDB" id="79252at2759"/>
<reference evidence="7" key="1">
    <citation type="submission" date="2016-10" db="EMBL/GenBank/DDBJ databases">
        <authorList>
            <person name="Benchimol M."/>
            <person name="Almeida L.G."/>
            <person name="Vasconcelos A.T."/>
            <person name="Perreira-Neves A."/>
            <person name="Rosa I.A."/>
            <person name="Tasca T."/>
            <person name="Bogo M.R."/>
            <person name="de Souza W."/>
        </authorList>
    </citation>
    <scope>NUCLEOTIDE SEQUENCE [LARGE SCALE GENOMIC DNA]</scope>
    <source>
        <strain evidence="7">K</strain>
    </source>
</reference>
<accession>A0A1J4K9T1</accession>
<dbReference type="GO" id="GO:0006325">
    <property type="term" value="P:chromatin organization"/>
    <property type="evidence" value="ECO:0007669"/>
    <property type="project" value="UniProtKB-KW"/>
</dbReference>
<feature type="compositionally biased region" description="Polar residues" evidence="5">
    <location>
        <begin position="60"/>
        <end position="73"/>
    </location>
</feature>
<name>A0A1J4K9T1_9EUKA</name>
<dbReference type="SMART" id="SM00249">
    <property type="entry name" value="PHD"/>
    <property type="match status" value="2"/>
</dbReference>
<dbReference type="Gene3D" id="3.30.40.10">
    <property type="entry name" value="Zinc/RING finger domain, C3HC4 (zinc finger)"/>
    <property type="match status" value="2"/>
</dbReference>
<comment type="caution">
    <text evidence="7">The sequence shown here is derived from an EMBL/GenBank/DDBJ whole genome shotgun (WGS) entry which is preliminary data.</text>
</comment>